<feature type="compositionally biased region" description="Basic and acidic residues" evidence="1">
    <location>
        <begin position="239"/>
        <end position="248"/>
    </location>
</feature>
<feature type="compositionally biased region" description="Polar residues" evidence="1">
    <location>
        <begin position="384"/>
        <end position="398"/>
    </location>
</feature>
<dbReference type="VEuPathDB" id="FungiDB:EYZ11_000033"/>
<evidence type="ECO:0000313" key="3">
    <source>
        <dbReference type="Proteomes" id="UP000324241"/>
    </source>
</evidence>
<feature type="compositionally biased region" description="Polar residues" evidence="1">
    <location>
        <begin position="217"/>
        <end position="231"/>
    </location>
</feature>
<feature type="compositionally biased region" description="Polar residues" evidence="1">
    <location>
        <begin position="693"/>
        <end position="711"/>
    </location>
</feature>
<protein>
    <recommendedName>
        <fullName evidence="4">Cell wall proline rich protein</fullName>
    </recommendedName>
</protein>
<feature type="compositionally biased region" description="Basic residues" evidence="1">
    <location>
        <begin position="147"/>
        <end position="156"/>
    </location>
</feature>
<feature type="compositionally biased region" description="Low complexity" evidence="1">
    <location>
        <begin position="763"/>
        <end position="783"/>
    </location>
</feature>
<dbReference type="OrthoDB" id="5406427at2759"/>
<feature type="region of interest" description="Disordered" evidence="1">
    <location>
        <begin position="751"/>
        <end position="840"/>
    </location>
</feature>
<feature type="compositionally biased region" description="Basic residues" evidence="1">
    <location>
        <begin position="316"/>
        <end position="330"/>
    </location>
</feature>
<accession>A0A5M9NB71</accession>
<dbReference type="RefSeq" id="XP_033431118.1">
    <property type="nucleotide sequence ID" value="XM_033565361.1"/>
</dbReference>
<feature type="compositionally biased region" description="Low complexity" evidence="1">
    <location>
        <begin position="78"/>
        <end position="95"/>
    </location>
</feature>
<feature type="region of interest" description="Disordered" evidence="1">
    <location>
        <begin position="522"/>
        <end position="733"/>
    </location>
</feature>
<feature type="compositionally biased region" description="Polar residues" evidence="1">
    <location>
        <begin position="751"/>
        <end position="760"/>
    </location>
</feature>
<feature type="region of interest" description="Disordered" evidence="1">
    <location>
        <begin position="1"/>
        <end position="407"/>
    </location>
</feature>
<evidence type="ECO:0008006" key="4">
    <source>
        <dbReference type="Google" id="ProtNLM"/>
    </source>
</evidence>
<feature type="compositionally biased region" description="Polar residues" evidence="1">
    <location>
        <begin position="191"/>
        <end position="209"/>
    </location>
</feature>
<feature type="compositionally biased region" description="Basic and acidic residues" evidence="1">
    <location>
        <begin position="272"/>
        <end position="295"/>
    </location>
</feature>
<feature type="compositionally biased region" description="Basic residues" evidence="1">
    <location>
        <begin position="809"/>
        <end position="821"/>
    </location>
</feature>
<dbReference type="EMBL" id="QUQM01000002">
    <property type="protein sequence ID" value="KAA8651757.1"/>
    <property type="molecule type" value="Genomic_DNA"/>
</dbReference>
<feature type="compositionally biased region" description="Polar residues" evidence="1">
    <location>
        <begin position="351"/>
        <end position="366"/>
    </location>
</feature>
<comment type="caution">
    <text evidence="2">The sequence shown here is derived from an EMBL/GenBank/DDBJ whole genome shotgun (WGS) entry which is preliminary data.</text>
</comment>
<feature type="compositionally biased region" description="Basic and acidic residues" evidence="1">
    <location>
        <begin position="788"/>
        <end position="808"/>
    </location>
</feature>
<gene>
    <name evidence="2" type="ORF">ATNIH1004_000653</name>
</gene>
<sequence length="840" mass="90742">MASVSFPLQPQTTSVFSQRLDSIGQPSGSRSRHNFAMPAPLPNPPFVFPAREPDAMSQAIDDTPNLPAFSFNPGSIQPSQPTTPTSTPTLPTSRPVGHRRRCSEFVGGEHMVASGISDAGQKSGEDSTPGPARLPAPGPGFSAMGPGRRRHAHRRSAAVSSVDLTAISKAFGPESLVESAPRTPADGLQDLSPSDLSRRPISNSATNLGRPTPPASPQITINGVPPSNAQPEVSIVSDAAERSDELSGMKHPLSAAGHSRFRKSMSSGILDAKLRKSDRMREDTRWAETLRHSSSDDGDSVASGDDHAATESPSTSKKRSKTKKRQKKVRSWAGAILTRGKVKRKDDMAGSKSSPSPVLTRTNSDLGSGLDVNFDDDNVVVIRTPTNPTSPDSHSPSDNADAPASLENSWKPRSFYEQGRQNDVLSPIIDLDAALGPFNTPDMGSSGTAKSGFSAATKRMYSGGRRGEFVGPEMRYHRRTESAPEMPPFDRSFLNNRLVNNSALENPDVFYEEEEDAFLAATSENDERGPLQGVAGAADQQSLESKESSDTLTRQPGENFANPQEQTGLGIQKQEPDDAPDSLATCSNQENQNPTDQQSASDQLRDARNPFSNQPKSPVELIKHEDWLRKVPVPPSPDISPRFLPTDRPATSPIDFTPNIPIPPLSLQGGTSVSNSPFPSPDFAGSSPDFPRSITTSSTTDRNFSSPSYNPSMEFPHASADDVPSLTSSASTTTNTLNRFSATFFQRSRLSTDRSASFSAAGNRRNSQANSSKRSSLASLSKLVGGPHVERSKLSYEEKPPSDEPEKTKKGRRISRLMHFWRTKEKDRLNQNTVQEERPS</sequence>
<dbReference type="GeneID" id="54323355"/>
<feature type="compositionally biased region" description="Basic and acidic residues" evidence="1">
    <location>
        <begin position="822"/>
        <end position="840"/>
    </location>
</feature>
<feature type="compositionally biased region" description="Polar residues" evidence="1">
    <location>
        <begin position="1"/>
        <end position="29"/>
    </location>
</feature>
<name>A0A5M9NB71_9EURO</name>
<feature type="compositionally biased region" description="Polar residues" evidence="1">
    <location>
        <begin position="668"/>
        <end position="677"/>
    </location>
</feature>
<feature type="compositionally biased region" description="Polar residues" evidence="1">
    <location>
        <begin position="550"/>
        <end position="569"/>
    </location>
</feature>
<reference evidence="2 3" key="1">
    <citation type="submission" date="2019-08" db="EMBL/GenBank/DDBJ databases">
        <title>The genome sequence of a newly discovered highly antifungal drug resistant Aspergillus species, Aspergillus tanneri NIH 1004.</title>
        <authorList>
            <person name="Mounaud S."/>
            <person name="Singh I."/>
            <person name="Joardar V."/>
            <person name="Pakala S."/>
            <person name="Pakala S."/>
            <person name="Venepally P."/>
            <person name="Chung J.K."/>
            <person name="Losada L."/>
            <person name="Nierman W.C."/>
        </authorList>
    </citation>
    <scope>NUCLEOTIDE SEQUENCE [LARGE SCALE GENOMIC DNA]</scope>
    <source>
        <strain evidence="2 3">NIH1004</strain>
    </source>
</reference>
<evidence type="ECO:0000313" key="2">
    <source>
        <dbReference type="EMBL" id="KAA8651757.1"/>
    </source>
</evidence>
<dbReference type="Proteomes" id="UP000324241">
    <property type="component" value="Unassembled WGS sequence"/>
</dbReference>
<proteinExistence type="predicted"/>
<evidence type="ECO:0000256" key="1">
    <source>
        <dbReference type="SAM" id="MobiDB-lite"/>
    </source>
</evidence>
<feature type="compositionally biased region" description="Polar residues" evidence="1">
    <location>
        <begin position="584"/>
        <end position="602"/>
    </location>
</feature>
<organism evidence="2 3">
    <name type="scientific">Aspergillus tanneri</name>
    <dbReference type="NCBI Taxonomy" id="1220188"/>
    <lineage>
        <taxon>Eukaryota</taxon>
        <taxon>Fungi</taxon>
        <taxon>Dikarya</taxon>
        <taxon>Ascomycota</taxon>
        <taxon>Pezizomycotina</taxon>
        <taxon>Eurotiomycetes</taxon>
        <taxon>Eurotiomycetidae</taxon>
        <taxon>Eurotiales</taxon>
        <taxon>Aspergillaceae</taxon>
        <taxon>Aspergillus</taxon>
        <taxon>Aspergillus subgen. Circumdati</taxon>
    </lineage>
</organism>
<dbReference type="AlphaFoldDB" id="A0A5M9NB71"/>